<dbReference type="Pfam" id="PF14064">
    <property type="entry name" value="HmuY"/>
    <property type="match status" value="1"/>
</dbReference>
<dbReference type="STRING" id="634436.SAMN05216361_1596"/>
<proteinExistence type="predicted"/>
<dbReference type="EMBL" id="FQWD01000002">
    <property type="protein sequence ID" value="SHG18796.1"/>
    <property type="molecule type" value="Genomic_DNA"/>
</dbReference>
<protein>
    <submittedName>
        <fullName evidence="2">HmuY protein</fullName>
    </submittedName>
</protein>
<reference evidence="3" key="1">
    <citation type="submission" date="2016-11" db="EMBL/GenBank/DDBJ databases">
        <authorList>
            <person name="Varghese N."/>
            <person name="Submissions S."/>
        </authorList>
    </citation>
    <scope>NUCLEOTIDE SEQUENCE [LARGE SCALE GENOMIC DNA]</scope>
    <source>
        <strain evidence="3">CGMCC 1.8995</strain>
    </source>
</reference>
<name>A0A1M5HS71_9ALTE</name>
<sequence>MKVSTGRLTATLLPATMAMLLTACGGSSNKTPEEEIISEGEIYGPYSTGSTSEPVTVYFDLDTQSTVELTDEEAATDTTWDIAFRRTKVWLNTAQETPVSVYFTGNNADFYDADGNPIADMFTTATADSELDDYTAITLADVPEADAFSSDEAAAVVGTSFYNYDMTTHVVTAADDVYYIVYSDSNYTKFRVTDIQTTGREIGEITFEIAHQSVLDGQSEFATAQTLTLQTEACADDTYVDFDTQTTATEAGEWDLMLTCGDAGAAFSLTLADDATVIKTDGQTYTGIDSAAAPYMGFTSDAYTEYAFDATPWYYYDGSTHLLYSQFGVYLIQAGDVTYKFQITSYYDEAGTSGNYSFRADAITE</sequence>
<organism evidence="2 3">
    <name type="scientific">Marisediminitalea aggregata</name>
    <dbReference type="NCBI Taxonomy" id="634436"/>
    <lineage>
        <taxon>Bacteria</taxon>
        <taxon>Pseudomonadati</taxon>
        <taxon>Pseudomonadota</taxon>
        <taxon>Gammaproteobacteria</taxon>
        <taxon>Alteromonadales</taxon>
        <taxon>Alteromonadaceae</taxon>
        <taxon>Marisediminitalea</taxon>
    </lineage>
</organism>
<feature type="chain" id="PRO_5012861241" evidence="1">
    <location>
        <begin position="24"/>
        <end position="365"/>
    </location>
</feature>
<keyword evidence="3" id="KW-1185">Reference proteome</keyword>
<keyword evidence="1" id="KW-0732">Signal</keyword>
<dbReference type="PROSITE" id="PS51257">
    <property type="entry name" value="PROKAR_LIPOPROTEIN"/>
    <property type="match status" value="1"/>
</dbReference>
<evidence type="ECO:0000313" key="2">
    <source>
        <dbReference type="EMBL" id="SHG18796.1"/>
    </source>
</evidence>
<dbReference type="CDD" id="cd12105">
    <property type="entry name" value="HmuY"/>
    <property type="match status" value="2"/>
</dbReference>
<evidence type="ECO:0000256" key="1">
    <source>
        <dbReference type="SAM" id="SignalP"/>
    </source>
</evidence>
<feature type="signal peptide" evidence="1">
    <location>
        <begin position="1"/>
        <end position="23"/>
    </location>
</feature>
<dbReference type="RefSeq" id="WP_073320393.1">
    <property type="nucleotide sequence ID" value="NZ_FQWD01000002.1"/>
</dbReference>
<gene>
    <name evidence="2" type="ORF">SAMN05216361_1596</name>
</gene>
<dbReference type="AlphaFoldDB" id="A0A1M5HS71"/>
<dbReference type="InterPro" id="IPR025921">
    <property type="entry name" value="HmuY"/>
</dbReference>
<accession>A0A1M5HS71</accession>
<dbReference type="Proteomes" id="UP000184520">
    <property type="component" value="Unassembled WGS sequence"/>
</dbReference>
<evidence type="ECO:0000313" key="3">
    <source>
        <dbReference type="Proteomes" id="UP000184520"/>
    </source>
</evidence>